<keyword evidence="3" id="KW-1185">Reference proteome</keyword>
<dbReference type="RefSeq" id="WP_089662982.1">
    <property type="nucleotide sequence ID" value="NZ_LT629745.1"/>
</dbReference>
<feature type="domain" description="Fibronectin type-III" evidence="1">
    <location>
        <begin position="147"/>
        <end position="237"/>
    </location>
</feature>
<reference evidence="2 3" key="1">
    <citation type="submission" date="2016-10" db="EMBL/GenBank/DDBJ databases">
        <authorList>
            <person name="Varghese N."/>
            <person name="Submissions S."/>
        </authorList>
    </citation>
    <scope>NUCLEOTIDE SEQUENCE [LARGE SCALE GENOMIC DNA]</scope>
    <source>
        <strain evidence="2 3">Mar_2010_102</strain>
    </source>
</reference>
<dbReference type="AlphaFoldDB" id="A0A1H1QD75"/>
<evidence type="ECO:0000313" key="3">
    <source>
        <dbReference type="Proteomes" id="UP000198858"/>
    </source>
</evidence>
<accession>A0A1H1QD75</accession>
<protein>
    <recommendedName>
        <fullName evidence="1">Fibronectin type-III domain-containing protein</fullName>
    </recommendedName>
</protein>
<dbReference type="Proteomes" id="UP000198858">
    <property type="component" value="Chromosome I"/>
</dbReference>
<sequence length="237" mass="25775">MKKLFTLYISGLILLTSCDSGSDPTPTPQPDIDEPGMATLKLPENNKECEQGEISGISAMVEFSWEEASETESYDLKITNLDNQTTSVKTGITSTFTDVSLERGHPYSWQVISRNSGSITKSSNTWKFYLAGDGESNFAPFPVNALSPTPGATVTPDNGEVSISWEASQDPDGEAVTYTLFADKVDATQEPPADWKNITSTSVNVSVEANTIYYWRVVTSDGSNTSISSIYTFKTTN</sequence>
<organism evidence="2 3">
    <name type="scientific">Christiangramia echinicola</name>
    <dbReference type="NCBI Taxonomy" id="279359"/>
    <lineage>
        <taxon>Bacteria</taxon>
        <taxon>Pseudomonadati</taxon>
        <taxon>Bacteroidota</taxon>
        <taxon>Flavobacteriia</taxon>
        <taxon>Flavobacteriales</taxon>
        <taxon>Flavobacteriaceae</taxon>
        <taxon>Christiangramia</taxon>
    </lineage>
</organism>
<gene>
    <name evidence="2" type="ORF">SAMN04488552_2467</name>
</gene>
<dbReference type="EMBL" id="LT629745">
    <property type="protein sequence ID" value="SDS21375.1"/>
    <property type="molecule type" value="Genomic_DNA"/>
</dbReference>
<dbReference type="InterPro" id="IPR003961">
    <property type="entry name" value="FN3_dom"/>
</dbReference>
<proteinExistence type="predicted"/>
<evidence type="ECO:0000313" key="2">
    <source>
        <dbReference type="EMBL" id="SDS21375.1"/>
    </source>
</evidence>
<dbReference type="InterPro" id="IPR013783">
    <property type="entry name" value="Ig-like_fold"/>
</dbReference>
<dbReference type="STRING" id="1250231.SAMN04488552_2467"/>
<evidence type="ECO:0000259" key="1">
    <source>
        <dbReference type="PROSITE" id="PS50853"/>
    </source>
</evidence>
<dbReference type="InterPro" id="IPR036116">
    <property type="entry name" value="FN3_sf"/>
</dbReference>
<dbReference type="SUPFAM" id="SSF49265">
    <property type="entry name" value="Fibronectin type III"/>
    <property type="match status" value="1"/>
</dbReference>
<name>A0A1H1QD75_9FLAO</name>
<dbReference type="Gene3D" id="2.60.40.10">
    <property type="entry name" value="Immunoglobulins"/>
    <property type="match status" value="2"/>
</dbReference>
<dbReference type="PROSITE" id="PS51257">
    <property type="entry name" value="PROKAR_LIPOPROTEIN"/>
    <property type="match status" value="1"/>
</dbReference>
<dbReference type="PROSITE" id="PS50853">
    <property type="entry name" value="FN3"/>
    <property type="match status" value="1"/>
</dbReference>